<reference evidence="4" key="3">
    <citation type="submission" date="2025-04" db="UniProtKB">
        <authorList>
            <consortium name="RefSeq"/>
        </authorList>
    </citation>
    <scope>IDENTIFICATION</scope>
    <source>
        <strain evidence="4">CBS 781.70</strain>
    </source>
</reference>
<evidence type="ECO:0000313" key="4">
    <source>
        <dbReference type="RefSeq" id="XP_033537237.1"/>
    </source>
</evidence>
<proteinExistence type="predicted"/>
<dbReference type="Proteomes" id="UP000504638">
    <property type="component" value="Unplaced"/>
</dbReference>
<dbReference type="RefSeq" id="XP_033537237.1">
    <property type="nucleotide sequence ID" value="XM_033678766.1"/>
</dbReference>
<evidence type="ECO:0000313" key="3">
    <source>
        <dbReference type="Proteomes" id="UP000504638"/>
    </source>
</evidence>
<gene>
    <name evidence="2 4" type="ORF">P152DRAFT_455319</name>
</gene>
<feature type="chain" id="PRO_5044632000" evidence="1">
    <location>
        <begin position="29"/>
        <end position="71"/>
    </location>
</feature>
<evidence type="ECO:0000313" key="2">
    <source>
        <dbReference type="EMBL" id="KAF1815606.1"/>
    </source>
</evidence>
<protein>
    <submittedName>
        <fullName evidence="2 4">Uncharacterized protein</fullName>
    </submittedName>
</protein>
<keyword evidence="1" id="KW-0732">Signal</keyword>
<feature type="signal peptide" evidence="1">
    <location>
        <begin position="1"/>
        <end position="28"/>
    </location>
</feature>
<dbReference type="GeneID" id="54419336"/>
<sequence length="71" mass="7724">MGVSPSPLFPRLFPLPLLPWFLVLPSAAEHKPWIDPFIEPILIYTVGSGGNPSRAHVPNVVNAMTDAFLSS</sequence>
<dbReference type="EMBL" id="ML975151">
    <property type="protein sequence ID" value="KAF1815606.1"/>
    <property type="molecule type" value="Genomic_DNA"/>
</dbReference>
<name>A0A6G1GCF8_9PEZI</name>
<evidence type="ECO:0000256" key="1">
    <source>
        <dbReference type="SAM" id="SignalP"/>
    </source>
</evidence>
<dbReference type="AlphaFoldDB" id="A0A6G1GCF8"/>
<reference evidence="2 4" key="1">
    <citation type="submission" date="2020-01" db="EMBL/GenBank/DDBJ databases">
        <authorList>
            <consortium name="DOE Joint Genome Institute"/>
            <person name="Haridas S."/>
            <person name="Albert R."/>
            <person name="Binder M."/>
            <person name="Bloem J."/>
            <person name="Labutti K."/>
            <person name="Salamov A."/>
            <person name="Andreopoulos B."/>
            <person name="Baker S.E."/>
            <person name="Barry K."/>
            <person name="Bills G."/>
            <person name="Bluhm B.H."/>
            <person name="Cannon C."/>
            <person name="Castanera R."/>
            <person name="Culley D.E."/>
            <person name="Daum C."/>
            <person name="Ezra D."/>
            <person name="Gonzalez J.B."/>
            <person name="Henrissat B."/>
            <person name="Kuo A."/>
            <person name="Liang C."/>
            <person name="Lipzen A."/>
            <person name="Lutzoni F."/>
            <person name="Magnuson J."/>
            <person name="Mondo S."/>
            <person name="Nolan M."/>
            <person name="Ohm R."/>
            <person name="Pangilinan J."/>
            <person name="Park H.-J."/>
            <person name="Ramirez L."/>
            <person name="Alfaro M."/>
            <person name="Sun H."/>
            <person name="Tritt A."/>
            <person name="Yoshinaga Y."/>
            <person name="Zwiers L.-H."/>
            <person name="Turgeon B.G."/>
            <person name="Goodwin S.B."/>
            <person name="Spatafora J.W."/>
            <person name="Crous P.W."/>
            <person name="Grigoriev I.V."/>
        </authorList>
    </citation>
    <scope>NUCLEOTIDE SEQUENCE</scope>
    <source>
        <strain evidence="2 4">CBS 781.70</strain>
    </source>
</reference>
<organism evidence="2">
    <name type="scientific">Eremomyces bilateralis CBS 781.70</name>
    <dbReference type="NCBI Taxonomy" id="1392243"/>
    <lineage>
        <taxon>Eukaryota</taxon>
        <taxon>Fungi</taxon>
        <taxon>Dikarya</taxon>
        <taxon>Ascomycota</taxon>
        <taxon>Pezizomycotina</taxon>
        <taxon>Dothideomycetes</taxon>
        <taxon>Dothideomycetes incertae sedis</taxon>
        <taxon>Eremomycetales</taxon>
        <taxon>Eremomycetaceae</taxon>
        <taxon>Eremomyces</taxon>
    </lineage>
</organism>
<keyword evidence="3" id="KW-1185">Reference proteome</keyword>
<accession>A0A6G1GCF8</accession>
<reference evidence="4" key="2">
    <citation type="submission" date="2020-04" db="EMBL/GenBank/DDBJ databases">
        <authorList>
            <consortium name="NCBI Genome Project"/>
        </authorList>
    </citation>
    <scope>NUCLEOTIDE SEQUENCE</scope>
    <source>
        <strain evidence="4">CBS 781.70</strain>
    </source>
</reference>